<evidence type="ECO:0000256" key="1">
    <source>
        <dbReference type="ARBA" id="ARBA00022574"/>
    </source>
</evidence>
<keyword evidence="1 3" id="KW-0853">WD repeat</keyword>
<dbReference type="PROSITE" id="PS00678">
    <property type="entry name" value="WD_REPEATS_1"/>
    <property type="match status" value="1"/>
</dbReference>
<dbReference type="PROSITE" id="PS50082">
    <property type="entry name" value="WD_REPEATS_2"/>
    <property type="match status" value="4"/>
</dbReference>
<dbReference type="SMART" id="SM00320">
    <property type="entry name" value="WD40"/>
    <property type="match status" value="7"/>
</dbReference>
<reference evidence="6" key="1">
    <citation type="submission" date="2015-02" db="EMBL/GenBank/DDBJ databases">
        <title>A transcriptome of Wollemia nobilis - a relic of Gondwana.</title>
        <authorList>
            <person name="Chia J.Y."/>
            <person name="Leong Y.S."/>
            <person name="Abdul Karim S."/>
            <person name="Wan Azmi N."/>
            <person name="Hercus R."/>
            <person name="Croft L."/>
        </authorList>
    </citation>
    <scope>NUCLEOTIDE SEQUENCE</scope>
    <source>
        <strain evidence="6">MaeBrown</strain>
        <tissue evidence="6">Leaf</tissue>
    </source>
</reference>
<dbReference type="AlphaFoldDB" id="A0A0C9S960"/>
<dbReference type="PRINTS" id="PR00320">
    <property type="entry name" value="GPROTEINBRPT"/>
</dbReference>
<protein>
    <submittedName>
        <fullName evidence="6">TSA: Wollemia nobilis Ref_Wollemi_Transcript_1921_2849 transcribed RNA sequence</fullName>
    </submittedName>
</protein>
<name>A0A0C9S960_9CONI</name>
<dbReference type="PROSITE" id="PS50896">
    <property type="entry name" value="LISH"/>
    <property type="match status" value="1"/>
</dbReference>
<dbReference type="InterPro" id="IPR006594">
    <property type="entry name" value="LisH"/>
</dbReference>
<dbReference type="PROSITE" id="PS50294">
    <property type="entry name" value="WD_REPEATS_REGION"/>
    <property type="match status" value="2"/>
</dbReference>
<evidence type="ECO:0000256" key="5">
    <source>
        <dbReference type="SAM" id="MobiDB-lite"/>
    </source>
</evidence>
<dbReference type="PANTHER" id="PTHR44376:SF5">
    <property type="entry name" value="TRANSCRIPTIONAL COREPRESSOR LEUNIG ISOFORM X1"/>
    <property type="match status" value="1"/>
</dbReference>
<keyword evidence="4" id="KW-0175">Coiled coil</keyword>
<dbReference type="InterPro" id="IPR044716">
    <property type="entry name" value="LEUNIG-like"/>
</dbReference>
<organism evidence="6">
    <name type="scientific">Wollemia nobilis</name>
    <dbReference type="NCBI Taxonomy" id="56998"/>
    <lineage>
        <taxon>Eukaryota</taxon>
        <taxon>Viridiplantae</taxon>
        <taxon>Streptophyta</taxon>
        <taxon>Embryophyta</taxon>
        <taxon>Tracheophyta</taxon>
        <taxon>Spermatophyta</taxon>
        <taxon>Pinopsida</taxon>
        <taxon>Pinidae</taxon>
        <taxon>Conifers II</taxon>
        <taxon>Araucariales</taxon>
        <taxon>Araucariaceae</taxon>
        <taxon>Wollemia</taxon>
    </lineage>
</organism>
<feature type="coiled-coil region" evidence="4">
    <location>
        <begin position="79"/>
        <end position="111"/>
    </location>
</feature>
<dbReference type="EMBL" id="GCHU01001906">
    <property type="protein sequence ID" value="JAG89357.1"/>
    <property type="molecule type" value="Transcribed_RNA"/>
</dbReference>
<dbReference type="GO" id="GO:0003714">
    <property type="term" value="F:transcription corepressor activity"/>
    <property type="evidence" value="ECO:0007669"/>
    <property type="project" value="InterPro"/>
</dbReference>
<feature type="repeat" description="WD" evidence="3">
    <location>
        <begin position="542"/>
        <end position="571"/>
    </location>
</feature>
<dbReference type="PANTHER" id="PTHR44376">
    <property type="entry name" value="TRANSCRIPTIONAL REGULATOR OF FILAMENTOUS GROWTH FLO8"/>
    <property type="match status" value="1"/>
</dbReference>
<feature type="region of interest" description="Disordered" evidence="5">
    <location>
        <begin position="372"/>
        <end position="441"/>
    </location>
</feature>
<evidence type="ECO:0000256" key="2">
    <source>
        <dbReference type="ARBA" id="ARBA00022737"/>
    </source>
</evidence>
<evidence type="ECO:0000256" key="3">
    <source>
        <dbReference type="PROSITE-ProRule" id="PRU00221"/>
    </source>
</evidence>
<feature type="repeat" description="WD" evidence="3">
    <location>
        <begin position="572"/>
        <end position="613"/>
    </location>
</feature>
<dbReference type="InterPro" id="IPR001680">
    <property type="entry name" value="WD40_rpt"/>
</dbReference>
<dbReference type="Pfam" id="PF00400">
    <property type="entry name" value="WD40"/>
    <property type="match status" value="5"/>
</dbReference>
<dbReference type="Gene3D" id="2.130.10.10">
    <property type="entry name" value="YVTN repeat-like/Quinoprotein amine dehydrogenase"/>
    <property type="match status" value="2"/>
</dbReference>
<feature type="compositionally biased region" description="Low complexity" evidence="5">
    <location>
        <begin position="406"/>
        <end position="426"/>
    </location>
</feature>
<dbReference type="InterPro" id="IPR015943">
    <property type="entry name" value="WD40/YVTN_repeat-like_dom_sf"/>
</dbReference>
<dbReference type="SUPFAM" id="SSF50978">
    <property type="entry name" value="WD40 repeat-like"/>
    <property type="match status" value="1"/>
</dbReference>
<dbReference type="InterPro" id="IPR020472">
    <property type="entry name" value="WD40_PAC1"/>
</dbReference>
<dbReference type="InterPro" id="IPR019775">
    <property type="entry name" value="WD40_repeat_CS"/>
</dbReference>
<accession>A0A0C9S960</accession>
<sequence length="812" mass="88996">MGQPKWEADKMLDVYIHDYLIKRNLHTSAKTFMTEGKVCAEPVAIDAPGGFLFEWWSVFWDIFISRTNEKHSEKAASYIELQQMKARELQIQQEQQQRQLQQQFLAQLRRNMTHPSLNGAANPINPENLIGQPTANVMATKIYEERLKQPHQREGFDDPALKRVGDNPANFLEANNAALHKIASTAGQPSGSLFQNTAGNVSGPGQQGQVWSQSMPGNSQGSLVIDSSVCGGSGVRHVKCEPSNHGSNSVVPLKGWPLNSMDQLHPNLLQQRQKSLLQTAQQFQHLPVHQQRQILLQAQASSLPSILGETDPRKPKLLRANGLTGIDCLPIENDGSHSVGGQMHVSSMARVSSQDQNDLLYKIKMAQLIQQQQSPMSSQQNLQQQQLQQQQQETHQQSGRKRKHPSSSGAANSTGTGNTPGPSGNSLPSTPSTHTPGDMMSMAGTLQQSISASKNLMMHGSDGTGGLASPSNQLVDIEHFDDCALDENIESYLAHDNGEKMEGLSDTMKSGSEGHRMDSSKGLSFREVGCLPGNSKLLCCHFSSDGKLLASAGHDKKAVLWNVDSSRCKGVITEHTDIITDVRFSPNSMRLATSSFDRTVRVWDVDNHNYSLRSFTGHSTPIKSVDFHPNNSDVLCSCDEGSEIRYWSISQGACKRVFKGGTTRLRFQPQVGKYLATAAENAVAVFDVETSNCIYSSQKHDKPVQSLCWNATGNLVASVSEDCVKISSIADGGKCIQEMKCTGNVFQTCVFNPNYQAILVIGCNETLELWNMQRHTNMTIAAHESLITSLTESAATGMIASASHDSCVKLWR</sequence>
<evidence type="ECO:0000313" key="6">
    <source>
        <dbReference type="EMBL" id="JAG89357.1"/>
    </source>
</evidence>
<evidence type="ECO:0000256" key="4">
    <source>
        <dbReference type="SAM" id="Coils"/>
    </source>
</evidence>
<feature type="repeat" description="WD" evidence="3">
    <location>
        <begin position="780"/>
        <end position="812"/>
    </location>
</feature>
<dbReference type="InterPro" id="IPR036322">
    <property type="entry name" value="WD40_repeat_dom_sf"/>
</dbReference>
<proteinExistence type="predicted"/>
<dbReference type="CDD" id="cd00200">
    <property type="entry name" value="WD40"/>
    <property type="match status" value="1"/>
</dbReference>
<feature type="repeat" description="WD" evidence="3">
    <location>
        <begin position="615"/>
        <end position="657"/>
    </location>
</feature>
<keyword evidence="2" id="KW-0677">Repeat</keyword>
<dbReference type="Pfam" id="PF08513">
    <property type="entry name" value="LisH"/>
    <property type="match status" value="1"/>
</dbReference>
<feature type="compositionally biased region" description="Low complexity" evidence="5">
    <location>
        <begin position="372"/>
        <end position="397"/>
    </location>
</feature>